<evidence type="ECO:0000256" key="8">
    <source>
        <dbReference type="ARBA" id="ARBA00022763"/>
    </source>
</evidence>
<dbReference type="GO" id="GO:0006281">
    <property type="term" value="P:DNA repair"/>
    <property type="evidence" value="ECO:0007669"/>
    <property type="project" value="UniProtKB-KW"/>
</dbReference>
<dbReference type="InterPro" id="IPR000866">
    <property type="entry name" value="AhpC/TSA"/>
</dbReference>
<dbReference type="EMBL" id="ATLV01024604">
    <property type="status" value="NOT_ANNOTATED_CDS"/>
    <property type="molecule type" value="Genomic_DNA"/>
</dbReference>
<dbReference type="PROSITE" id="PS50082">
    <property type="entry name" value="WD_REPEATS_2"/>
    <property type="match status" value="3"/>
</dbReference>
<sequence length="918" mass="101812">MTRLSNAWSVGIACCSLLFLSAIVIQQSAAAIGDEGSCHSFGGGHVYPQEAPRFVDHKLQYTKAVISRPAPEFEATAVVDGAFKKIKLSDYRGKYLVFFFYPLDFTFVCPTEILAFSDRANEFKKLNAEVIAASIDSHFTHLAWINTPRKEGGLGQINIPLVSDITHSIAKDYGVYLDDLGHTLRGLFIIDDRGVLRQITMNDLPVGRSVDETLRLVQAFQYTDKHGEVCPAGWKPGQDTCQIPEISWHNRDPVLSVDIQPKSANDRDPKYRLASGGTDSHVLIWYMVQNPECGTITLDLAADLTRHQRAVNAVRWSPSGELLASADDESVIFIWKQKGETEIVNILDTVDEQDKETWLTLKILRGHMEDVYDLSWSANSLFLASGSVDNTAIVWDVMRGKSQAILQDHKGFVQGVAWDPKDKYLATLSTDRYFRVFDIQTKRVVARCNKCTLPVPKTHPLRDKTVRLFHDDTLQTFFRRLSFSPDGNLVVCPSGVAEVEGVPKPLNTTYIFTRNSFRQPAITLPSPDQCTIAVRFCPVFFELHPYPENKPPTIPLPYRMIFALATKSSVYLYDTQQKAPFALISNIHYTRLTDLSWSSDGKILIVSSTDGFCSLIFFADDELGKMYDGSTNSDQAESSSAGTKEKTPPKTSSNCVDKVVPPRKDDDKKEKVAQPIAFRRKAKPAEENNQAAVATPVTPEAGPSVQLEAGTAGGVEYIIEKDKIISSEEKFESPSKKDRPVTPIAVRRHPRTPSDTASNDSHPSPAAAPQPSASASSSSAATTSSVGKKAAKPIAIRRHPRALTVDPVKPSVEPTAEEDANDTWPIDQPKPEVKLKQTKLQPPSDSFQMEVDQTEDIMLIVDSDDDDDDNGAKQQEAKEKKEPAEREDITMEAADSPKTPRRVEFRTISTPKSKKKIL</sequence>
<dbReference type="InterPro" id="IPR015943">
    <property type="entry name" value="WD40/YVTN_repeat-like_dom_sf"/>
</dbReference>
<evidence type="ECO:0000256" key="12">
    <source>
        <dbReference type="ARBA" id="ARBA00023157"/>
    </source>
</evidence>
<keyword evidence="15" id="KW-0676">Redox-active center</keyword>
<dbReference type="InterPro" id="IPR019479">
    <property type="entry name" value="Peroxiredoxin_C"/>
</dbReference>
<feature type="compositionally biased region" description="Basic and acidic residues" evidence="18">
    <location>
        <begin position="724"/>
        <end position="740"/>
    </location>
</feature>
<evidence type="ECO:0000256" key="19">
    <source>
        <dbReference type="SAM" id="SignalP"/>
    </source>
</evidence>
<feature type="signal peptide" evidence="19">
    <location>
        <begin position="1"/>
        <end position="30"/>
    </location>
</feature>
<feature type="region of interest" description="Disordered" evidence="18">
    <location>
        <begin position="724"/>
        <end position="847"/>
    </location>
</feature>
<dbReference type="EnsemblMetazoa" id="ASIC019864-RA">
    <property type="protein sequence ID" value="ASIC019864-PA"/>
    <property type="gene ID" value="ASIC019864"/>
</dbReference>
<feature type="compositionally biased region" description="Basic and acidic residues" evidence="18">
    <location>
        <begin position="875"/>
        <end position="889"/>
    </location>
</feature>
<dbReference type="Gene3D" id="2.130.10.10">
    <property type="entry name" value="YVTN repeat-like/Quinoprotein amine dehydrogenase"/>
    <property type="match status" value="1"/>
</dbReference>
<comment type="similarity">
    <text evidence="3">Belongs to the peroxiredoxin family. AhpC/Prx1 subfamily.</text>
</comment>
<dbReference type="Pfam" id="PF00578">
    <property type="entry name" value="AhpC-TSA"/>
    <property type="match status" value="1"/>
</dbReference>
<dbReference type="GO" id="GO:0019725">
    <property type="term" value="P:cellular homeostasis"/>
    <property type="evidence" value="ECO:0007669"/>
    <property type="project" value="UniProtKB-ARBA"/>
</dbReference>
<keyword evidence="11" id="KW-0560">Oxidoreductase</keyword>
<gene>
    <name evidence="21" type="ORF">ZHAS_00019864</name>
</gene>
<dbReference type="VEuPathDB" id="VectorBase:ASIS020399"/>
<evidence type="ECO:0000256" key="11">
    <source>
        <dbReference type="ARBA" id="ARBA00023002"/>
    </source>
</evidence>
<evidence type="ECO:0000256" key="7">
    <source>
        <dbReference type="ARBA" id="ARBA00022737"/>
    </source>
</evidence>
<dbReference type="SUPFAM" id="SSF52833">
    <property type="entry name" value="Thioredoxin-like"/>
    <property type="match status" value="1"/>
</dbReference>
<dbReference type="Gene3D" id="3.40.30.10">
    <property type="entry name" value="Glutaredoxin"/>
    <property type="match status" value="1"/>
</dbReference>
<keyword evidence="9" id="KW-0156">Chromatin regulator</keyword>
<feature type="chain" id="PRO_5001784966" description="thioredoxin-dependent peroxiredoxin" evidence="19">
    <location>
        <begin position="31"/>
        <end position="918"/>
    </location>
</feature>
<feature type="repeat" description="WD" evidence="17">
    <location>
        <begin position="406"/>
        <end position="447"/>
    </location>
</feature>
<feature type="compositionally biased region" description="Low complexity" evidence="18">
    <location>
        <begin position="763"/>
        <end position="785"/>
    </location>
</feature>
<proteinExistence type="inferred from homology"/>
<evidence type="ECO:0000256" key="2">
    <source>
        <dbReference type="ARBA" id="ARBA00007306"/>
    </source>
</evidence>
<dbReference type="GO" id="GO:0006335">
    <property type="term" value="P:DNA replication-dependent chromatin assembly"/>
    <property type="evidence" value="ECO:0007669"/>
    <property type="project" value="InterPro"/>
</dbReference>
<keyword evidence="8" id="KW-0227">DNA damage</keyword>
<dbReference type="Pfam" id="PF10417">
    <property type="entry name" value="1-cysPrx_C"/>
    <property type="match status" value="1"/>
</dbReference>
<dbReference type="InterPro" id="IPR019775">
    <property type="entry name" value="WD40_repeat_CS"/>
</dbReference>
<keyword evidence="5" id="KW-0575">Peroxidase</keyword>
<dbReference type="SMART" id="SM00320">
    <property type="entry name" value="WD40"/>
    <property type="match status" value="5"/>
</dbReference>
<dbReference type="OMA" id="ESVVFIW"/>
<feature type="compositionally biased region" description="Polar residues" evidence="18">
    <location>
        <begin position="629"/>
        <end position="642"/>
    </location>
</feature>
<evidence type="ECO:0000256" key="16">
    <source>
        <dbReference type="ARBA" id="ARBA00049091"/>
    </source>
</evidence>
<dbReference type="InterPro" id="IPR055410">
    <property type="entry name" value="Beta-prop_CAF1B_HIR1"/>
</dbReference>
<evidence type="ECO:0000256" key="4">
    <source>
        <dbReference type="ARBA" id="ARBA00013017"/>
    </source>
</evidence>
<dbReference type="GO" id="GO:0008340">
    <property type="term" value="P:determination of adult lifespan"/>
    <property type="evidence" value="ECO:0007669"/>
    <property type="project" value="UniProtKB-ARBA"/>
</dbReference>
<keyword evidence="6 17" id="KW-0853">WD repeat</keyword>
<feature type="repeat" description="WD" evidence="17">
    <location>
        <begin position="364"/>
        <end position="405"/>
    </location>
</feature>
<dbReference type="AlphaFoldDB" id="A0A084WNH5"/>
<organism evidence="21">
    <name type="scientific">Anopheles sinensis</name>
    <name type="common">Mosquito</name>
    <dbReference type="NCBI Taxonomy" id="74873"/>
    <lineage>
        <taxon>Eukaryota</taxon>
        <taxon>Metazoa</taxon>
        <taxon>Ecdysozoa</taxon>
        <taxon>Arthropoda</taxon>
        <taxon>Hexapoda</taxon>
        <taxon>Insecta</taxon>
        <taxon>Pterygota</taxon>
        <taxon>Neoptera</taxon>
        <taxon>Endopterygota</taxon>
        <taxon>Diptera</taxon>
        <taxon>Nematocera</taxon>
        <taxon>Culicoidea</taxon>
        <taxon>Culicidae</taxon>
        <taxon>Anophelinae</taxon>
        <taxon>Anopheles</taxon>
    </lineage>
</organism>
<dbReference type="Pfam" id="PF24105">
    <property type="entry name" value="Beta-prop_CAF1B_HIR1"/>
    <property type="match status" value="1"/>
</dbReference>
<dbReference type="EMBL" id="KE525352">
    <property type="protein sequence ID" value="KFB51769.1"/>
    <property type="molecule type" value="Genomic_DNA"/>
</dbReference>
<dbReference type="PANTHER" id="PTHR15271">
    <property type="entry name" value="CHROMATIN ASSEMBLY FACTOR 1 SUBUNIT B"/>
    <property type="match status" value="1"/>
</dbReference>
<dbReference type="GO" id="GO:0033186">
    <property type="term" value="C:CAF-1 complex"/>
    <property type="evidence" value="ECO:0007669"/>
    <property type="project" value="TreeGrafter"/>
</dbReference>
<dbReference type="GO" id="GO:0005634">
    <property type="term" value="C:nucleus"/>
    <property type="evidence" value="ECO:0007669"/>
    <property type="project" value="UniProtKB-SubCell"/>
</dbReference>
<dbReference type="OrthoDB" id="71227at2759"/>
<evidence type="ECO:0000256" key="9">
    <source>
        <dbReference type="ARBA" id="ARBA00022853"/>
    </source>
</evidence>
<dbReference type="STRING" id="74873.A0A084WNH5"/>
<comment type="similarity">
    <text evidence="2">Belongs to the WD repeat HIR1 family.</text>
</comment>
<feature type="region of interest" description="Disordered" evidence="18">
    <location>
        <begin position="861"/>
        <end position="918"/>
    </location>
</feature>
<evidence type="ECO:0000256" key="5">
    <source>
        <dbReference type="ARBA" id="ARBA00022559"/>
    </source>
</evidence>
<evidence type="ECO:0000256" key="3">
    <source>
        <dbReference type="ARBA" id="ARBA00009796"/>
    </source>
</evidence>
<dbReference type="PROSITE" id="PS51352">
    <property type="entry name" value="THIOREDOXIN_2"/>
    <property type="match status" value="1"/>
</dbReference>
<protein>
    <recommendedName>
        <fullName evidence="4">thioredoxin-dependent peroxiredoxin</fullName>
        <ecNumber evidence="4">1.11.1.24</ecNumber>
    </recommendedName>
</protein>
<evidence type="ECO:0000256" key="1">
    <source>
        <dbReference type="ARBA" id="ARBA00004123"/>
    </source>
</evidence>
<dbReference type="InterPro" id="IPR045145">
    <property type="entry name" value="PTHR15271"/>
</dbReference>
<feature type="repeat" description="WD" evidence="17">
    <location>
        <begin position="304"/>
        <end position="345"/>
    </location>
</feature>
<feature type="region of interest" description="Disordered" evidence="18">
    <location>
        <begin position="629"/>
        <end position="708"/>
    </location>
</feature>
<evidence type="ECO:0000256" key="18">
    <source>
        <dbReference type="SAM" id="MobiDB-lite"/>
    </source>
</evidence>
<dbReference type="Proteomes" id="UP000030765">
    <property type="component" value="Unassembled WGS sequence"/>
</dbReference>
<dbReference type="InterPro" id="IPR036249">
    <property type="entry name" value="Thioredoxin-like_sf"/>
</dbReference>
<accession>A0A084WNH5</accession>
<keyword evidence="12" id="KW-1015">Disulfide bond</keyword>
<keyword evidence="14" id="KW-0539">Nucleus</keyword>
<dbReference type="SUPFAM" id="SSF50978">
    <property type="entry name" value="WD40 repeat-like"/>
    <property type="match status" value="1"/>
</dbReference>
<evidence type="ECO:0000313" key="23">
    <source>
        <dbReference type="Proteomes" id="UP000030765"/>
    </source>
</evidence>
<keyword evidence="10" id="KW-0049">Antioxidant</keyword>
<reference evidence="22" key="2">
    <citation type="submission" date="2020-05" db="UniProtKB">
        <authorList>
            <consortium name="EnsemblMetazoa"/>
        </authorList>
    </citation>
    <scope>IDENTIFICATION</scope>
</reference>
<evidence type="ECO:0000313" key="22">
    <source>
        <dbReference type="EnsemblMetazoa" id="ASIC019864-PA"/>
    </source>
</evidence>
<dbReference type="GO" id="GO:0042744">
    <property type="term" value="P:hydrogen peroxide catabolic process"/>
    <property type="evidence" value="ECO:0007669"/>
    <property type="project" value="UniProtKB-ARBA"/>
</dbReference>
<keyword evidence="23" id="KW-1185">Reference proteome</keyword>
<keyword evidence="7" id="KW-0677">Repeat</keyword>
<dbReference type="InterPro" id="IPR001680">
    <property type="entry name" value="WD40_rpt"/>
</dbReference>
<evidence type="ECO:0000256" key="14">
    <source>
        <dbReference type="ARBA" id="ARBA00023242"/>
    </source>
</evidence>
<dbReference type="VEuPathDB" id="VectorBase:ASIC019864"/>
<evidence type="ECO:0000313" key="21">
    <source>
        <dbReference type="EMBL" id="KFB51769.1"/>
    </source>
</evidence>
<dbReference type="FunFam" id="3.40.30.10:FF:000003">
    <property type="entry name" value="Peroxiredoxin 1"/>
    <property type="match status" value="1"/>
</dbReference>
<evidence type="ECO:0000256" key="10">
    <source>
        <dbReference type="ARBA" id="ARBA00022862"/>
    </source>
</evidence>
<dbReference type="VEuPathDB" id="VectorBase:ASIS018849"/>
<dbReference type="InterPro" id="IPR013766">
    <property type="entry name" value="Thioredoxin_domain"/>
</dbReference>
<evidence type="ECO:0000256" key="15">
    <source>
        <dbReference type="ARBA" id="ARBA00023284"/>
    </source>
</evidence>
<keyword evidence="19" id="KW-0732">Signal</keyword>
<dbReference type="PROSITE" id="PS00678">
    <property type="entry name" value="WD_REPEATS_1"/>
    <property type="match status" value="1"/>
</dbReference>
<evidence type="ECO:0000259" key="20">
    <source>
        <dbReference type="PROSITE" id="PS51352"/>
    </source>
</evidence>
<comment type="subcellular location">
    <subcellularLocation>
        <location evidence="1">Nucleus</location>
    </subcellularLocation>
</comment>
<feature type="compositionally biased region" description="Polar residues" evidence="18">
    <location>
        <begin position="753"/>
        <end position="762"/>
    </location>
</feature>
<feature type="compositionally biased region" description="Basic and acidic residues" evidence="18">
    <location>
        <begin position="660"/>
        <end position="672"/>
    </location>
</feature>
<reference evidence="21 23" key="1">
    <citation type="journal article" date="2014" name="BMC Genomics">
        <title>Genome sequence of Anopheles sinensis provides insight into genetics basis of mosquito competence for malaria parasites.</title>
        <authorList>
            <person name="Zhou D."/>
            <person name="Zhang D."/>
            <person name="Ding G."/>
            <person name="Shi L."/>
            <person name="Hou Q."/>
            <person name="Ye Y."/>
            <person name="Xu Y."/>
            <person name="Zhou H."/>
            <person name="Xiong C."/>
            <person name="Li S."/>
            <person name="Yu J."/>
            <person name="Hong S."/>
            <person name="Yu X."/>
            <person name="Zou P."/>
            <person name="Chen C."/>
            <person name="Chang X."/>
            <person name="Wang W."/>
            <person name="Lv Y."/>
            <person name="Sun Y."/>
            <person name="Ma L."/>
            <person name="Shen B."/>
            <person name="Zhu C."/>
        </authorList>
    </citation>
    <scope>NUCLEOTIDE SEQUENCE [LARGE SCALE GENOMIC DNA]</scope>
</reference>
<evidence type="ECO:0000256" key="6">
    <source>
        <dbReference type="ARBA" id="ARBA00022574"/>
    </source>
</evidence>
<dbReference type="FunFam" id="2.130.10.10:FF:001266">
    <property type="entry name" value="AGAP007544-PA"/>
    <property type="match status" value="1"/>
</dbReference>
<dbReference type="PROSITE" id="PS50294">
    <property type="entry name" value="WD_REPEATS_REGION"/>
    <property type="match status" value="3"/>
</dbReference>
<dbReference type="EC" id="1.11.1.24" evidence="4"/>
<feature type="domain" description="Thioredoxin" evidence="20">
    <location>
        <begin position="64"/>
        <end position="222"/>
    </location>
</feature>
<name>A0A084WNH5_ANOSI</name>
<dbReference type="GO" id="GO:0140824">
    <property type="term" value="F:thioredoxin-dependent peroxiredoxin activity"/>
    <property type="evidence" value="ECO:0007669"/>
    <property type="project" value="UniProtKB-EC"/>
</dbReference>
<evidence type="ECO:0000256" key="13">
    <source>
        <dbReference type="ARBA" id="ARBA00023204"/>
    </source>
</evidence>
<dbReference type="GO" id="GO:0006334">
    <property type="term" value="P:nucleosome assembly"/>
    <property type="evidence" value="ECO:0007669"/>
    <property type="project" value="TreeGrafter"/>
</dbReference>
<dbReference type="CDD" id="cd03015">
    <property type="entry name" value="PRX_Typ2cys"/>
    <property type="match status" value="1"/>
</dbReference>
<feature type="compositionally biased region" description="Basic residues" evidence="18">
    <location>
        <begin position="789"/>
        <end position="801"/>
    </location>
</feature>
<dbReference type="PANTHER" id="PTHR15271:SF4">
    <property type="entry name" value="CHROMATIN ASSEMBLY FACTOR 1 SUBUNIT B"/>
    <property type="match status" value="1"/>
</dbReference>
<comment type="catalytic activity">
    <reaction evidence="16">
        <text>a hydroperoxide + [thioredoxin]-dithiol = an alcohol + [thioredoxin]-disulfide + H2O</text>
        <dbReference type="Rhea" id="RHEA:62620"/>
        <dbReference type="Rhea" id="RHEA-COMP:10698"/>
        <dbReference type="Rhea" id="RHEA-COMP:10700"/>
        <dbReference type="ChEBI" id="CHEBI:15377"/>
        <dbReference type="ChEBI" id="CHEBI:29950"/>
        <dbReference type="ChEBI" id="CHEBI:30879"/>
        <dbReference type="ChEBI" id="CHEBI:35924"/>
        <dbReference type="ChEBI" id="CHEBI:50058"/>
        <dbReference type="EC" id="1.11.1.24"/>
    </reaction>
</comment>
<dbReference type="InterPro" id="IPR036322">
    <property type="entry name" value="WD40_repeat_dom_sf"/>
</dbReference>
<feature type="compositionally biased region" description="Polar residues" evidence="18">
    <location>
        <begin position="838"/>
        <end position="847"/>
    </location>
</feature>
<keyword evidence="13" id="KW-0234">DNA repair</keyword>
<evidence type="ECO:0000256" key="17">
    <source>
        <dbReference type="PROSITE-ProRule" id="PRU00221"/>
    </source>
</evidence>